<dbReference type="Gene3D" id="1.20.120.790">
    <property type="entry name" value="Heat shock protein 90, C-terminal domain"/>
    <property type="match status" value="1"/>
</dbReference>
<name>A0A2N1PTE1_9BACT</name>
<dbReference type="InterPro" id="IPR003594">
    <property type="entry name" value="HATPase_dom"/>
</dbReference>
<feature type="binding site" evidence="11">
    <location>
        <position position="82"/>
    </location>
    <ligand>
        <name>ATP</name>
        <dbReference type="ChEBI" id="CHEBI:30616"/>
    </ligand>
</feature>
<dbReference type="Gene3D" id="3.30.230.80">
    <property type="match status" value="1"/>
</dbReference>
<keyword evidence="6 10" id="KW-0346">Stress response</keyword>
<evidence type="ECO:0000256" key="7">
    <source>
        <dbReference type="ARBA" id="ARBA00023186"/>
    </source>
</evidence>
<evidence type="ECO:0000256" key="6">
    <source>
        <dbReference type="ARBA" id="ARBA00023016"/>
    </source>
</evidence>
<dbReference type="InterPro" id="IPR019805">
    <property type="entry name" value="Heat_shock_protein_90_CS"/>
</dbReference>
<proteinExistence type="inferred from homology"/>
<comment type="function">
    <text evidence="8 10">Molecular chaperone. Has ATPase activity.</text>
</comment>
<keyword evidence="3 10" id="KW-0963">Cytoplasm</keyword>
<feature type="binding site" evidence="11">
    <location>
        <position position="339"/>
    </location>
    <ligand>
        <name>ATP</name>
        <dbReference type="ChEBI" id="CHEBI:30616"/>
    </ligand>
</feature>
<feature type="binding site" evidence="11">
    <location>
        <position position="35"/>
    </location>
    <ligand>
        <name>ATP</name>
        <dbReference type="ChEBI" id="CHEBI:30616"/>
    </ligand>
</feature>
<organism evidence="13 14">
    <name type="scientific">Candidatus Wallbacteria bacterium HGW-Wallbacteria-1</name>
    <dbReference type="NCBI Taxonomy" id="2013854"/>
    <lineage>
        <taxon>Bacteria</taxon>
        <taxon>Candidatus Walliibacteriota</taxon>
    </lineage>
</organism>
<dbReference type="InterPro" id="IPR020575">
    <property type="entry name" value="Hsp90_N"/>
</dbReference>
<feature type="region of interest" description="C" evidence="10">
    <location>
        <begin position="548"/>
        <end position="622"/>
    </location>
</feature>
<evidence type="ECO:0000256" key="8">
    <source>
        <dbReference type="ARBA" id="ARBA00058590"/>
    </source>
</evidence>
<dbReference type="InterPro" id="IPR037196">
    <property type="entry name" value="HSP90_C"/>
</dbReference>
<gene>
    <name evidence="10" type="primary">htpG</name>
    <name evidence="13" type="ORF">CVV64_02770</name>
</gene>
<sequence>MSSKKFKTEVNQLLHLIIHSLYSHKEIFLRELISNSSDAMDKLRFLSLTDDSFKDLVIEPRIDITIDSEKGIIEISDNGIGMDENEIAENLGTIARSGTRHFIENMTGDQKKDSNLIGQFGVGFYSSFMVADKVEVNSRKVGTDSACLWSSDGKTGYEISESTRSEHGTTVTLHVNGEGTEYTHRWQLETIVKKYSNHVPFPIFLHYDDIRHEGEGDERKEIRERKIEQINSALALWKKPKSDISQEDYDNFYTSISHDTEKPLLHIHTQAEGTLDYTTLLYIPSKAPFDLFRVDYNAGVKLYVKRVFITDDEKELMPVYLRFLRGIIDSEDLPLNVSREMLQENRVLAKIRSNSVKKVLSELENLKTNDREKYNSFYTEFGIPVKEGLYQDHANRDKLMELVMFKSTTTDGFSTFAEYVERMGENQKAIYFITGRKEQNLKASPLLEMYLEKGIEVLVMDDEIDEVVMSGLDKYKDFDIKSVQRSDAAEDLQPESDEVKTEMSPLAERMKKSLGELVKEVKTSFRLKESPACIVVDSNDPTSQMQKILKAMGHTGMASVRPILEINPEHTIIRRMAEMTDDEKFTEISSYLLDQAKLSAGMEIEDLNAFLARSNRLLSDIL</sequence>
<evidence type="ECO:0000313" key="14">
    <source>
        <dbReference type="Proteomes" id="UP000233256"/>
    </source>
</evidence>
<evidence type="ECO:0000313" key="13">
    <source>
        <dbReference type="EMBL" id="PKK91611.1"/>
    </source>
</evidence>
<keyword evidence="7 10" id="KW-0143">Chaperone</keyword>
<dbReference type="Pfam" id="PF00183">
    <property type="entry name" value="HSP90"/>
    <property type="match status" value="1"/>
</dbReference>
<feature type="binding site" evidence="11">
    <location>
        <begin position="119"/>
        <end position="124"/>
    </location>
    <ligand>
        <name>ATP</name>
        <dbReference type="ChEBI" id="CHEBI:30616"/>
    </ligand>
</feature>
<evidence type="ECO:0000256" key="11">
    <source>
        <dbReference type="PIRSR" id="PIRSR002583-1"/>
    </source>
</evidence>
<evidence type="ECO:0000256" key="4">
    <source>
        <dbReference type="ARBA" id="ARBA00022741"/>
    </source>
</evidence>
<dbReference type="SUPFAM" id="SSF55874">
    <property type="entry name" value="ATPase domain of HSP90 chaperone/DNA topoisomerase II/histidine kinase"/>
    <property type="match status" value="1"/>
</dbReference>
<dbReference type="InterPro" id="IPR001404">
    <property type="entry name" value="Hsp90_fam"/>
</dbReference>
<comment type="similarity">
    <text evidence="2 10">Belongs to the heat shock protein 90 family.</text>
</comment>
<keyword evidence="5 10" id="KW-0067">ATP-binding</keyword>
<dbReference type="FunFam" id="3.30.565.10:FF:000009">
    <property type="entry name" value="Molecular chaperone HtpG"/>
    <property type="match status" value="1"/>
</dbReference>
<dbReference type="PROSITE" id="PS00298">
    <property type="entry name" value="HSP90"/>
    <property type="match status" value="1"/>
</dbReference>
<dbReference type="GO" id="GO:0005524">
    <property type="term" value="F:ATP binding"/>
    <property type="evidence" value="ECO:0007669"/>
    <property type="project" value="UniProtKB-UniRule"/>
</dbReference>
<feature type="domain" description="Histidine kinase/HSP90-like ATPase" evidence="12">
    <location>
        <begin position="24"/>
        <end position="179"/>
    </location>
</feature>
<comment type="caution">
    <text evidence="10">Lacks conserved residue(s) required for the propagation of feature annotation.</text>
</comment>
<dbReference type="PIRSF" id="PIRSF002583">
    <property type="entry name" value="Hsp90"/>
    <property type="match status" value="1"/>
</dbReference>
<feature type="binding site" evidence="11">
    <location>
        <begin position="97"/>
        <end position="98"/>
    </location>
    <ligand>
        <name>ATP</name>
        <dbReference type="ChEBI" id="CHEBI:30616"/>
    </ligand>
</feature>
<dbReference type="AlphaFoldDB" id="A0A2N1PTE1"/>
<dbReference type="PANTHER" id="PTHR11528">
    <property type="entry name" value="HEAT SHOCK PROTEIN 90 FAMILY MEMBER"/>
    <property type="match status" value="1"/>
</dbReference>
<comment type="subunit">
    <text evidence="10">Homodimer.</text>
</comment>
<feature type="binding site" evidence="11">
    <location>
        <position position="90"/>
    </location>
    <ligand>
        <name>ATP</name>
        <dbReference type="ChEBI" id="CHEBI:30616"/>
    </ligand>
</feature>
<reference evidence="13 14" key="1">
    <citation type="journal article" date="2017" name="ISME J.">
        <title>Potential for microbial H2 and metal transformations associated with novel bacteria and archaea in deep terrestrial subsurface sediments.</title>
        <authorList>
            <person name="Hernsdorf A.W."/>
            <person name="Amano Y."/>
            <person name="Miyakawa K."/>
            <person name="Ise K."/>
            <person name="Suzuki Y."/>
            <person name="Anantharaman K."/>
            <person name="Probst A."/>
            <person name="Burstein D."/>
            <person name="Thomas B.C."/>
            <person name="Banfield J.F."/>
        </authorList>
    </citation>
    <scope>NUCLEOTIDE SEQUENCE [LARGE SCALE GENOMIC DNA]</scope>
    <source>
        <strain evidence="13">HGW-Wallbacteria-1</strain>
    </source>
</reference>
<dbReference type="CDD" id="cd16927">
    <property type="entry name" value="HATPase_Hsp90-like"/>
    <property type="match status" value="1"/>
</dbReference>
<evidence type="ECO:0000256" key="3">
    <source>
        <dbReference type="ARBA" id="ARBA00022490"/>
    </source>
</evidence>
<dbReference type="InterPro" id="IPR036890">
    <property type="entry name" value="HATPase_C_sf"/>
</dbReference>
<evidence type="ECO:0000256" key="10">
    <source>
        <dbReference type="HAMAP-Rule" id="MF_00505"/>
    </source>
</evidence>
<dbReference type="SMART" id="SM00387">
    <property type="entry name" value="HATPase_c"/>
    <property type="match status" value="1"/>
</dbReference>
<feature type="binding site" evidence="11">
    <location>
        <position position="77"/>
    </location>
    <ligand>
        <name>ATP</name>
        <dbReference type="ChEBI" id="CHEBI:30616"/>
    </ligand>
</feature>
<feature type="region of interest" description="A; substrate-binding" evidence="10">
    <location>
        <begin position="1"/>
        <end position="339"/>
    </location>
</feature>
<dbReference type="Pfam" id="PF13589">
    <property type="entry name" value="HATPase_c_3"/>
    <property type="match status" value="1"/>
</dbReference>
<evidence type="ECO:0000259" key="12">
    <source>
        <dbReference type="SMART" id="SM00387"/>
    </source>
</evidence>
<dbReference type="EMBL" id="PGXC01000002">
    <property type="protein sequence ID" value="PKK91611.1"/>
    <property type="molecule type" value="Genomic_DNA"/>
</dbReference>
<accession>A0A2N1PTE1</accession>
<dbReference type="FunFam" id="3.30.230.80:FF:000002">
    <property type="entry name" value="Molecular chaperone HtpG"/>
    <property type="match status" value="1"/>
</dbReference>
<feature type="binding site" evidence="11">
    <location>
        <position position="31"/>
    </location>
    <ligand>
        <name>ATP</name>
        <dbReference type="ChEBI" id="CHEBI:30616"/>
    </ligand>
</feature>
<dbReference type="NCBIfam" id="NF003555">
    <property type="entry name" value="PRK05218.1"/>
    <property type="match status" value="1"/>
</dbReference>
<dbReference type="HAMAP" id="MF_00505">
    <property type="entry name" value="HSP90"/>
    <property type="match status" value="1"/>
</dbReference>
<dbReference type="InterPro" id="IPR020568">
    <property type="entry name" value="Ribosomal_Su5_D2-typ_SF"/>
</dbReference>
<evidence type="ECO:0000256" key="2">
    <source>
        <dbReference type="ARBA" id="ARBA00008239"/>
    </source>
</evidence>
<dbReference type="GO" id="GO:0140662">
    <property type="term" value="F:ATP-dependent protein folding chaperone"/>
    <property type="evidence" value="ECO:0007669"/>
    <property type="project" value="InterPro"/>
</dbReference>
<protein>
    <recommendedName>
        <fullName evidence="9 10">Chaperone protein HtpG</fullName>
    </recommendedName>
    <alternativeName>
        <fullName evidence="10">Heat shock protein HtpG</fullName>
    </alternativeName>
    <alternativeName>
        <fullName evidence="10">High temperature protein G</fullName>
    </alternativeName>
</protein>
<keyword evidence="4 10" id="KW-0547">Nucleotide-binding</keyword>
<dbReference type="Proteomes" id="UP000233256">
    <property type="component" value="Unassembled WGS sequence"/>
</dbReference>
<dbReference type="Gene3D" id="3.30.565.10">
    <property type="entry name" value="Histidine kinase-like ATPase, C-terminal domain"/>
    <property type="match status" value="1"/>
</dbReference>
<dbReference type="SUPFAM" id="SSF54211">
    <property type="entry name" value="Ribosomal protein S5 domain 2-like"/>
    <property type="match status" value="1"/>
</dbReference>
<dbReference type="GO" id="GO:0051082">
    <property type="term" value="F:unfolded protein binding"/>
    <property type="evidence" value="ECO:0007669"/>
    <property type="project" value="UniProtKB-UniRule"/>
</dbReference>
<evidence type="ECO:0000256" key="1">
    <source>
        <dbReference type="ARBA" id="ARBA00004496"/>
    </source>
</evidence>
<dbReference type="PRINTS" id="PR00775">
    <property type="entry name" value="HEATSHOCK90"/>
</dbReference>
<dbReference type="SUPFAM" id="SSF110942">
    <property type="entry name" value="HSP90 C-terminal domain"/>
    <property type="match status" value="1"/>
</dbReference>
<dbReference type="GO" id="GO:0016887">
    <property type="term" value="F:ATP hydrolysis activity"/>
    <property type="evidence" value="ECO:0007669"/>
    <property type="project" value="InterPro"/>
</dbReference>
<comment type="subcellular location">
    <subcellularLocation>
        <location evidence="1 10">Cytoplasm</location>
    </subcellularLocation>
</comment>
<dbReference type="GO" id="GO:0005737">
    <property type="term" value="C:cytoplasm"/>
    <property type="evidence" value="ECO:0007669"/>
    <property type="project" value="UniProtKB-SubCell"/>
</dbReference>
<evidence type="ECO:0000256" key="5">
    <source>
        <dbReference type="ARBA" id="ARBA00022840"/>
    </source>
</evidence>
<dbReference type="Gene3D" id="3.40.50.11260">
    <property type="match status" value="1"/>
</dbReference>
<evidence type="ECO:0000256" key="9">
    <source>
        <dbReference type="ARBA" id="ARBA00070675"/>
    </source>
</evidence>
<comment type="caution">
    <text evidence="13">The sequence shown here is derived from an EMBL/GenBank/DDBJ whole genome shotgun (WGS) entry which is preliminary data.</text>
</comment>
<feature type="binding site" evidence="11">
    <location>
        <position position="169"/>
    </location>
    <ligand>
        <name>ATP</name>
        <dbReference type="ChEBI" id="CHEBI:30616"/>
    </ligand>
</feature>